<protein>
    <submittedName>
        <fullName evidence="2">Uncharacterized protein</fullName>
    </submittedName>
</protein>
<comment type="caution">
    <text evidence="2">The sequence shown here is derived from an EMBL/GenBank/DDBJ whole genome shotgun (WGS) entry which is preliminary data.</text>
</comment>
<dbReference type="AlphaFoldDB" id="A0A9Q3FFC4"/>
<dbReference type="EMBL" id="AVOT02042526">
    <property type="protein sequence ID" value="MBW0537934.1"/>
    <property type="molecule type" value="Genomic_DNA"/>
</dbReference>
<proteinExistence type="predicted"/>
<accession>A0A9Q3FFC4</accession>
<organism evidence="2 3">
    <name type="scientific">Austropuccinia psidii MF-1</name>
    <dbReference type="NCBI Taxonomy" id="1389203"/>
    <lineage>
        <taxon>Eukaryota</taxon>
        <taxon>Fungi</taxon>
        <taxon>Dikarya</taxon>
        <taxon>Basidiomycota</taxon>
        <taxon>Pucciniomycotina</taxon>
        <taxon>Pucciniomycetes</taxon>
        <taxon>Pucciniales</taxon>
        <taxon>Sphaerophragmiaceae</taxon>
        <taxon>Austropuccinia</taxon>
    </lineage>
</organism>
<sequence>MAQIWHLGLNPPNERGWPKTKGDGYGAWRPLEDKRTPPGPKSKTKAWGLVRWELANVANDGRIWPEARNDQEEVLWSNCHRAPEGANWP</sequence>
<evidence type="ECO:0000256" key="1">
    <source>
        <dbReference type="SAM" id="MobiDB-lite"/>
    </source>
</evidence>
<keyword evidence="3" id="KW-1185">Reference proteome</keyword>
<gene>
    <name evidence="2" type="ORF">O181_077649</name>
</gene>
<reference evidence="2" key="1">
    <citation type="submission" date="2021-03" db="EMBL/GenBank/DDBJ databases">
        <title>Draft genome sequence of rust myrtle Austropuccinia psidii MF-1, a brazilian biotype.</title>
        <authorList>
            <person name="Quecine M.C."/>
            <person name="Pachon D.M.R."/>
            <person name="Bonatelli M.L."/>
            <person name="Correr F.H."/>
            <person name="Franceschini L.M."/>
            <person name="Leite T.F."/>
            <person name="Margarido G.R.A."/>
            <person name="Almeida C.A."/>
            <person name="Ferrarezi J.A."/>
            <person name="Labate C.A."/>
        </authorList>
    </citation>
    <scope>NUCLEOTIDE SEQUENCE</scope>
    <source>
        <strain evidence="2">MF-1</strain>
    </source>
</reference>
<dbReference type="Proteomes" id="UP000765509">
    <property type="component" value="Unassembled WGS sequence"/>
</dbReference>
<evidence type="ECO:0000313" key="2">
    <source>
        <dbReference type="EMBL" id="MBW0537934.1"/>
    </source>
</evidence>
<name>A0A9Q3FFC4_9BASI</name>
<evidence type="ECO:0000313" key="3">
    <source>
        <dbReference type="Proteomes" id="UP000765509"/>
    </source>
</evidence>
<feature type="region of interest" description="Disordered" evidence="1">
    <location>
        <begin position="1"/>
        <end position="44"/>
    </location>
</feature>